<name>A0A1Y1BU12_9BURK</name>
<gene>
    <name evidence="1" type="ORF">BSFP_064050</name>
</gene>
<protein>
    <submittedName>
        <fullName evidence="1">Uncharacterized protein</fullName>
    </submittedName>
</protein>
<evidence type="ECO:0000313" key="1">
    <source>
        <dbReference type="EMBL" id="BAX63532.1"/>
    </source>
</evidence>
<dbReference type="RefSeq" id="WP_096475931.1">
    <property type="nucleotide sequence ID" value="NZ_AP018113.1"/>
</dbReference>
<evidence type="ECO:0000313" key="2">
    <source>
        <dbReference type="Proteomes" id="UP000218432"/>
    </source>
</evidence>
<proteinExistence type="predicted"/>
<dbReference type="EMBL" id="AP018113">
    <property type="protein sequence ID" value="BAX63532.1"/>
    <property type="molecule type" value="Genomic_DNA"/>
</dbReference>
<reference evidence="1 2" key="1">
    <citation type="journal article" date="2017" name="Genome Announc.">
        <title>Complete Genome Sequence of Burkholderia stabilis FERMP-21014.</title>
        <authorList>
            <person name="Konishi K."/>
            <person name="Kumagai T."/>
            <person name="Sakasegawa S."/>
            <person name="Tamura T."/>
        </authorList>
    </citation>
    <scope>NUCLEOTIDE SEQUENCE [LARGE SCALE GENOMIC DNA]</scope>
    <source>
        <strain evidence="1 2">FERMP-21014</strain>
    </source>
</reference>
<sequence>MSTYSVETQHAIELQQASSDAYRLARDVRAADSARTRTPSVVAMQLAAAQAYVDAARAREAATGI</sequence>
<organism evidence="1 2">
    <name type="scientific">Burkholderia stabilis</name>
    <dbReference type="NCBI Taxonomy" id="95485"/>
    <lineage>
        <taxon>Bacteria</taxon>
        <taxon>Pseudomonadati</taxon>
        <taxon>Pseudomonadota</taxon>
        <taxon>Betaproteobacteria</taxon>
        <taxon>Burkholderiales</taxon>
        <taxon>Burkholderiaceae</taxon>
        <taxon>Burkholderia</taxon>
        <taxon>Burkholderia cepacia complex</taxon>
    </lineage>
</organism>
<dbReference type="Proteomes" id="UP000218432">
    <property type="component" value="Chromosome 3"/>
</dbReference>
<accession>A0A1Y1BU12</accession>
<dbReference type="AlphaFoldDB" id="A0A1Y1BU12"/>